<reference evidence="2" key="1">
    <citation type="submission" date="2022-11" db="UniProtKB">
        <authorList>
            <consortium name="WormBaseParasite"/>
        </authorList>
    </citation>
    <scope>IDENTIFICATION</scope>
</reference>
<evidence type="ECO:0000313" key="1">
    <source>
        <dbReference type="Proteomes" id="UP000887565"/>
    </source>
</evidence>
<name>A0A915KIN7_ROMCU</name>
<dbReference type="Proteomes" id="UP000887565">
    <property type="component" value="Unplaced"/>
</dbReference>
<protein>
    <submittedName>
        <fullName evidence="2">Uncharacterized protein</fullName>
    </submittedName>
</protein>
<keyword evidence="1" id="KW-1185">Reference proteome</keyword>
<dbReference type="WBParaSite" id="nRc.2.0.1.t37749-RA">
    <property type="protein sequence ID" value="nRc.2.0.1.t37749-RA"/>
    <property type="gene ID" value="nRc.2.0.1.g37749"/>
</dbReference>
<sequence>DITILRATVTSSSLTIAHISKEAKDDEDKPFKILIFMEKQPRNMSRMRSPTTLTTCSNVAEIFKLREAVQCHSRSKNN</sequence>
<proteinExistence type="predicted"/>
<organism evidence="1 2">
    <name type="scientific">Romanomermis culicivorax</name>
    <name type="common">Nematode worm</name>
    <dbReference type="NCBI Taxonomy" id="13658"/>
    <lineage>
        <taxon>Eukaryota</taxon>
        <taxon>Metazoa</taxon>
        <taxon>Ecdysozoa</taxon>
        <taxon>Nematoda</taxon>
        <taxon>Enoplea</taxon>
        <taxon>Dorylaimia</taxon>
        <taxon>Mermithida</taxon>
        <taxon>Mermithoidea</taxon>
        <taxon>Mermithidae</taxon>
        <taxon>Romanomermis</taxon>
    </lineage>
</organism>
<dbReference type="AlphaFoldDB" id="A0A915KIN7"/>
<evidence type="ECO:0000313" key="2">
    <source>
        <dbReference type="WBParaSite" id="nRc.2.0.1.t37749-RA"/>
    </source>
</evidence>
<accession>A0A915KIN7</accession>